<keyword evidence="3" id="KW-0175">Coiled coil</keyword>
<evidence type="ECO:0000256" key="2">
    <source>
        <dbReference type="PROSITE-ProRule" id="PRU00504"/>
    </source>
</evidence>
<accession>A0AAV7KAF8</accession>
<dbReference type="GO" id="GO:0000209">
    <property type="term" value="P:protein polyubiquitination"/>
    <property type="evidence" value="ECO:0007669"/>
    <property type="project" value="TreeGrafter"/>
</dbReference>
<dbReference type="InterPro" id="IPR011042">
    <property type="entry name" value="6-blade_b-propeller_TolB-like"/>
</dbReference>
<comment type="caution">
    <text evidence="4">The sequence shown here is derived from an EMBL/GenBank/DDBJ whole genome shotgun (WGS) entry which is preliminary data.</text>
</comment>
<dbReference type="EMBL" id="JAKMXF010000088">
    <property type="protein sequence ID" value="KAI6658416.1"/>
    <property type="molecule type" value="Genomic_DNA"/>
</dbReference>
<keyword evidence="5" id="KW-1185">Reference proteome</keyword>
<dbReference type="PANTHER" id="PTHR24104">
    <property type="entry name" value="E3 UBIQUITIN-PROTEIN LIGASE NHLRC1-RELATED"/>
    <property type="match status" value="1"/>
</dbReference>
<dbReference type="GO" id="GO:0043161">
    <property type="term" value="P:proteasome-mediated ubiquitin-dependent protein catabolic process"/>
    <property type="evidence" value="ECO:0007669"/>
    <property type="project" value="TreeGrafter"/>
</dbReference>
<sequence length="407" mass="47462">MAAEIEHPALCTLREQILLKHDQVERSFDEVHHQIEQLKRMSHQRLASIYDRFKQMIMSRETELKELKDALFANEEKLRSNALAPLLQQISSELKEQIQLKEEIKYQIPLVTLHCKSYYMRELENYCTIEEFQYTANKEPLWSWGGEANSNNKLSYPQDLTLDNNTQEIFIVDKGNNRILVCSFEGQHLSTIANKQICKPLRIAISIDSVYLTQIDNIIYRFDRKRSQPLQQTELKFSHSGIASYQDLLVYVCEYNNRIIHRYNSDLTIFDVIYLISPFFISNIQDDSTHTESLQVIDNVIWVLFSDCEYPLQCFSNHGEFLRTIISEDKIERAFYFCLDTVGNILVSDYDANRIKVFSSDGEITATIGRDGQVGCGELFHPQGIAVTGRFNIVIIDWKKNHPLQFF</sequence>
<dbReference type="InterPro" id="IPR001258">
    <property type="entry name" value="NHL_repeat"/>
</dbReference>
<dbReference type="AlphaFoldDB" id="A0AAV7KAF8"/>
<dbReference type="GO" id="GO:0061630">
    <property type="term" value="F:ubiquitin protein ligase activity"/>
    <property type="evidence" value="ECO:0007669"/>
    <property type="project" value="TreeGrafter"/>
</dbReference>
<dbReference type="PANTHER" id="PTHR24104:SF25">
    <property type="entry name" value="PROTEIN LIN-41"/>
    <property type="match status" value="1"/>
</dbReference>
<keyword evidence="1" id="KW-0677">Repeat</keyword>
<gene>
    <name evidence="4" type="ORF">LOD99_15218</name>
</gene>
<dbReference type="PROSITE" id="PS51125">
    <property type="entry name" value="NHL"/>
    <property type="match status" value="1"/>
</dbReference>
<dbReference type="GO" id="GO:0008270">
    <property type="term" value="F:zinc ion binding"/>
    <property type="evidence" value="ECO:0007669"/>
    <property type="project" value="UniProtKB-KW"/>
</dbReference>
<dbReference type="Gene3D" id="2.120.10.30">
    <property type="entry name" value="TolB, C-terminal domain"/>
    <property type="match status" value="2"/>
</dbReference>
<evidence type="ECO:0000256" key="1">
    <source>
        <dbReference type="ARBA" id="ARBA00022737"/>
    </source>
</evidence>
<evidence type="ECO:0000313" key="4">
    <source>
        <dbReference type="EMBL" id="KAI6658416.1"/>
    </source>
</evidence>
<feature type="coiled-coil region" evidence="3">
    <location>
        <begin position="21"/>
        <end position="70"/>
    </location>
</feature>
<feature type="repeat" description="NHL" evidence="2">
    <location>
        <begin position="338"/>
        <end position="361"/>
    </location>
</feature>
<proteinExistence type="predicted"/>
<reference evidence="4 5" key="1">
    <citation type="journal article" date="2023" name="BMC Biol.">
        <title>The compact genome of the sponge Oopsacas minuta (Hexactinellida) is lacking key metazoan core genes.</title>
        <authorList>
            <person name="Santini S."/>
            <person name="Schenkelaars Q."/>
            <person name="Jourda C."/>
            <person name="Duchesne M."/>
            <person name="Belahbib H."/>
            <person name="Rocher C."/>
            <person name="Selva M."/>
            <person name="Riesgo A."/>
            <person name="Vervoort M."/>
            <person name="Leys S.P."/>
            <person name="Kodjabachian L."/>
            <person name="Le Bivic A."/>
            <person name="Borchiellini C."/>
            <person name="Claverie J.M."/>
            <person name="Renard E."/>
        </authorList>
    </citation>
    <scope>NUCLEOTIDE SEQUENCE [LARGE SCALE GENOMIC DNA]</scope>
    <source>
        <strain evidence="4">SPO-2</strain>
    </source>
</reference>
<protein>
    <submittedName>
        <fullName evidence="4">Uncharacterized protein</fullName>
    </submittedName>
</protein>
<organism evidence="4 5">
    <name type="scientific">Oopsacas minuta</name>
    <dbReference type="NCBI Taxonomy" id="111878"/>
    <lineage>
        <taxon>Eukaryota</taxon>
        <taxon>Metazoa</taxon>
        <taxon>Porifera</taxon>
        <taxon>Hexactinellida</taxon>
        <taxon>Hexasterophora</taxon>
        <taxon>Lyssacinosida</taxon>
        <taxon>Leucopsacidae</taxon>
        <taxon>Oopsacas</taxon>
    </lineage>
</organism>
<dbReference type="SUPFAM" id="SSF101898">
    <property type="entry name" value="NHL repeat"/>
    <property type="match status" value="1"/>
</dbReference>
<dbReference type="InterPro" id="IPR050952">
    <property type="entry name" value="TRIM-NHL_E3_ligases"/>
</dbReference>
<evidence type="ECO:0000256" key="3">
    <source>
        <dbReference type="SAM" id="Coils"/>
    </source>
</evidence>
<name>A0AAV7KAF8_9METZ</name>
<evidence type="ECO:0000313" key="5">
    <source>
        <dbReference type="Proteomes" id="UP001165289"/>
    </source>
</evidence>
<dbReference type="Proteomes" id="UP001165289">
    <property type="component" value="Unassembled WGS sequence"/>
</dbReference>